<protein>
    <submittedName>
        <fullName evidence="1">Uncharacterized protein</fullName>
    </submittedName>
</protein>
<proteinExistence type="predicted"/>
<sequence length="120" mass="13924">MGKFVCLNQMGYFLAEQPVCLALPVQEFDQIINEGFIYPNETFYVRMIHFRKKEVVRMDLREDFFEKYRIYDIGRSMEEMIAYYETGILNRLDRENASGIAQNRDSAVAAGTATNITKGS</sequence>
<accession>A0A5B8VTL7</accession>
<reference evidence="1 2" key="1">
    <citation type="journal article" date="2017" name="Int. J. Syst. Evol. Microbiol.">
        <title>Arachidicoccus ginsenosidivorans sp. nov., with ginsenoside-converting activity isolated from ginseng cultivating soil.</title>
        <authorList>
            <person name="Siddiqi M.Z."/>
            <person name="Aslam Z."/>
            <person name="Im W.T."/>
        </authorList>
    </citation>
    <scope>NUCLEOTIDE SEQUENCE [LARGE SCALE GENOMIC DNA]</scope>
    <source>
        <strain evidence="1 2">Gsoil 809</strain>
    </source>
</reference>
<dbReference type="KEGG" id="agi:FSB73_21970"/>
<dbReference type="Proteomes" id="UP000321291">
    <property type="component" value="Chromosome"/>
</dbReference>
<evidence type="ECO:0000313" key="1">
    <source>
        <dbReference type="EMBL" id="QEC73935.1"/>
    </source>
</evidence>
<keyword evidence="2" id="KW-1185">Reference proteome</keyword>
<organism evidence="1 2">
    <name type="scientific">Arachidicoccus ginsenosidivorans</name>
    <dbReference type="NCBI Taxonomy" id="496057"/>
    <lineage>
        <taxon>Bacteria</taxon>
        <taxon>Pseudomonadati</taxon>
        <taxon>Bacteroidota</taxon>
        <taxon>Chitinophagia</taxon>
        <taxon>Chitinophagales</taxon>
        <taxon>Chitinophagaceae</taxon>
        <taxon>Arachidicoccus</taxon>
    </lineage>
</organism>
<dbReference type="EMBL" id="CP042434">
    <property type="protein sequence ID" value="QEC73935.1"/>
    <property type="molecule type" value="Genomic_DNA"/>
</dbReference>
<dbReference type="RefSeq" id="WP_146787317.1">
    <property type="nucleotide sequence ID" value="NZ_CP042434.1"/>
</dbReference>
<gene>
    <name evidence="1" type="ORF">FSB73_21970</name>
</gene>
<dbReference type="AlphaFoldDB" id="A0A5B8VTL7"/>
<name>A0A5B8VTL7_9BACT</name>
<evidence type="ECO:0000313" key="2">
    <source>
        <dbReference type="Proteomes" id="UP000321291"/>
    </source>
</evidence>